<evidence type="ECO:0000256" key="1">
    <source>
        <dbReference type="SAM" id="MobiDB-lite"/>
    </source>
</evidence>
<accession>A0ABW5LF66</accession>
<reference evidence="4" key="1">
    <citation type="journal article" date="2019" name="Int. J. Syst. Evol. Microbiol.">
        <title>The Global Catalogue of Microorganisms (GCM) 10K type strain sequencing project: providing services to taxonomists for standard genome sequencing and annotation.</title>
        <authorList>
            <consortium name="The Broad Institute Genomics Platform"/>
            <consortium name="The Broad Institute Genome Sequencing Center for Infectious Disease"/>
            <person name="Wu L."/>
            <person name="Ma J."/>
        </authorList>
    </citation>
    <scope>NUCLEOTIDE SEQUENCE [LARGE SCALE GENOMIC DNA]</scope>
    <source>
        <strain evidence="4">KCTC 52274</strain>
    </source>
</reference>
<feature type="signal peptide" evidence="2">
    <location>
        <begin position="1"/>
        <end position="25"/>
    </location>
</feature>
<evidence type="ECO:0000313" key="3">
    <source>
        <dbReference type="EMBL" id="MFD2563460.1"/>
    </source>
</evidence>
<sequence length="184" mass="20079">MKAMTNLVRLITVLVLSVVIFSCEGEDGAIGPQGEQGEQGPQGEQGEPGTANVMYSDWIDSGFENDITDGFDAFNIDAPEITQEILDTGTILVYARSTTNTIYQVPVTFYGFLNESYFFRVINAGTLNIGVEGIGTNNIGEPFLNDVFRYIIIPGGVAINNSRSTEDFASMSYKEITTLFNISE</sequence>
<dbReference type="EMBL" id="JBHULE010000019">
    <property type="protein sequence ID" value="MFD2563460.1"/>
    <property type="molecule type" value="Genomic_DNA"/>
</dbReference>
<organism evidence="3 4">
    <name type="scientific">Aquimarina rubra</name>
    <dbReference type="NCBI Taxonomy" id="1920033"/>
    <lineage>
        <taxon>Bacteria</taxon>
        <taxon>Pseudomonadati</taxon>
        <taxon>Bacteroidota</taxon>
        <taxon>Flavobacteriia</taxon>
        <taxon>Flavobacteriales</taxon>
        <taxon>Flavobacteriaceae</taxon>
        <taxon>Aquimarina</taxon>
    </lineage>
</organism>
<feature type="region of interest" description="Disordered" evidence="1">
    <location>
        <begin position="29"/>
        <end position="50"/>
    </location>
</feature>
<proteinExistence type="predicted"/>
<keyword evidence="4" id="KW-1185">Reference proteome</keyword>
<comment type="caution">
    <text evidence="3">The sequence shown here is derived from an EMBL/GenBank/DDBJ whole genome shotgun (WGS) entry which is preliminary data.</text>
</comment>
<evidence type="ECO:0000313" key="4">
    <source>
        <dbReference type="Proteomes" id="UP001597319"/>
    </source>
</evidence>
<gene>
    <name evidence="3" type="ORF">ACFSR1_12345</name>
</gene>
<dbReference type="Proteomes" id="UP001597319">
    <property type="component" value="Unassembled WGS sequence"/>
</dbReference>
<dbReference type="RefSeq" id="WP_378292896.1">
    <property type="nucleotide sequence ID" value="NZ_JBHULE010000019.1"/>
</dbReference>
<name>A0ABW5LF66_9FLAO</name>
<evidence type="ECO:0000256" key="2">
    <source>
        <dbReference type="SAM" id="SignalP"/>
    </source>
</evidence>
<protein>
    <submittedName>
        <fullName evidence="3">Collagen-like protein</fullName>
    </submittedName>
</protein>
<keyword evidence="2" id="KW-0732">Signal</keyword>
<feature type="chain" id="PRO_5046204910" evidence="2">
    <location>
        <begin position="26"/>
        <end position="184"/>
    </location>
</feature>
<feature type="compositionally biased region" description="Low complexity" evidence="1">
    <location>
        <begin position="32"/>
        <end position="49"/>
    </location>
</feature>
<dbReference type="Gene3D" id="1.20.5.320">
    <property type="entry name" value="6-Phosphogluconate Dehydrogenase, domain 3"/>
    <property type="match status" value="1"/>
</dbReference>
<dbReference type="PROSITE" id="PS51257">
    <property type="entry name" value="PROKAR_LIPOPROTEIN"/>
    <property type="match status" value="1"/>
</dbReference>